<evidence type="ECO:0000313" key="3">
    <source>
        <dbReference type="Proteomes" id="UP000615026"/>
    </source>
</evidence>
<feature type="compositionally biased region" description="Basic and acidic residues" evidence="1">
    <location>
        <begin position="165"/>
        <end position="174"/>
    </location>
</feature>
<keyword evidence="3" id="KW-1185">Reference proteome</keyword>
<dbReference type="EMBL" id="JADEXP010000003">
    <property type="protein sequence ID" value="MBE9065220.1"/>
    <property type="molecule type" value="Genomic_DNA"/>
</dbReference>
<evidence type="ECO:0000256" key="1">
    <source>
        <dbReference type="SAM" id="MobiDB-lite"/>
    </source>
</evidence>
<evidence type="ECO:0000313" key="2">
    <source>
        <dbReference type="EMBL" id="MBE9065220.1"/>
    </source>
</evidence>
<feature type="region of interest" description="Disordered" evidence="1">
    <location>
        <begin position="160"/>
        <end position="188"/>
    </location>
</feature>
<proteinExistence type="predicted"/>
<comment type="caution">
    <text evidence="2">The sequence shown here is derived from an EMBL/GenBank/DDBJ whole genome shotgun (WGS) entry which is preliminary data.</text>
</comment>
<dbReference type="AlphaFoldDB" id="A0A928WXF0"/>
<name>A0A928WXF0_LEPEC</name>
<organism evidence="2 3">
    <name type="scientific">Leptolyngbya cf. ectocarpi LEGE 11479</name>
    <dbReference type="NCBI Taxonomy" id="1828722"/>
    <lineage>
        <taxon>Bacteria</taxon>
        <taxon>Bacillati</taxon>
        <taxon>Cyanobacteriota</taxon>
        <taxon>Cyanophyceae</taxon>
        <taxon>Leptolyngbyales</taxon>
        <taxon>Leptolyngbyaceae</taxon>
        <taxon>Leptolyngbya group</taxon>
        <taxon>Leptolyngbya</taxon>
    </lineage>
</organism>
<protein>
    <submittedName>
        <fullName evidence="2">Uncharacterized protein</fullName>
    </submittedName>
</protein>
<reference evidence="2" key="1">
    <citation type="submission" date="2020-10" db="EMBL/GenBank/DDBJ databases">
        <authorList>
            <person name="Castelo-Branco R."/>
            <person name="Eusebio N."/>
            <person name="Adriana R."/>
            <person name="Vieira A."/>
            <person name="Brugerolle De Fraissinette N."/>
            <person name="Rezende De Castro R."/>
            <person name="Schneider M.P."/>
            <person name="Vasconcelos V."/>
            <person name="Leao P.N."/>
        </authorList>
    </citation>
    <scope>NUCLEOTIDE SEQUENCE</scope>
    <source>
        <strain evidence="2">LEGE 11479</strain>
    </source>
</reference>
<feature type="compositionally biased region" description="Polar residues" evidence="1">
    <location>
        <begin position="177"/>
        <end position="188"/>
    </location>
</feature>
<sequence>MSMQVIASVLSRFQPSRWILLFSLVLSSCQTGNIPPKRVIKIHQQWELEPGDLIGEHLVVGSLGDISIQLKRQALRAPFLGKVEPSTIEQCVIYSTPEVPAYLFRFCGLRRPRFGDVKAGQTMGRGRHIQFATLRRQPDGTWIIVEPSTGILERAVSARHSANKRKAENTHQEYFKSPTSPTEKSSDS</sequence>
<dbReference type="Proteomes" id="UP000615026">
    <property type="component" value="Unassembled WGS sequence"/>
</dbReference>
<gene>
    <name evidence="2" type="ORF">IQ260_00955</name>
</gene>
<accession>A0A928WXF0</accession>